<dbReference type="GO" id="GO:0004190">
    <property type="term" value="F:aspartic-type endopeptidase activity"/>
    <property type="evidence" value="ECO:0007669"/>
    <property type="project" value="UniProtKB-KW"/>
</dbReference>
<keyword evidence="11" id="KW-1185">Reference proteome</keyword>
<keyword evidence="7" id="KW-0325">Glycoprotein</keyword>
<dbReference type="Pfam" id="PF00026">
    <property type="entry name" value="Asp"/>
    <property type="match status" value="1"/>
</dbReference>
<dbReference type="PRINTS" id="PR00792">
    <property type="entry name" value="PEPSIN"/>
</dbReference>
<dbReference type="InterPro" id="IPR001969">
    <property type="entry name" value="Aspartic_peptidase_AS"/>
</dbReference>
<accession>A0AAP0E6T4</accession>
<evidence type="ECO:0000259" key="9">
    <source>
        <dbReference type="PROSITE" id="PS51767"/>
    </source>
</evidence>
<dbReference type="AlphaFoldDB" id="A0AAP0E6T4"/>
<evidence type="ECO:0000256" key="5">
    <source>
        <dbReference type="ARBA" id="ARBA00023145"/>
    </source>
</evidence>
<keyword evidence="2 8" id="KW-0645">Protease</keyword>
<dbReference type="InterPro" id="IPR033121">
    <property type="entry name" value="PEPTIDASE_A1"/>
</dbReference>
<name>A0AAP0E6T4_9MAGN</name>
<sequence>MSTTNAARMDLRHRLSFELEILWRDVHIFNGRVENKGLSKNRMVKVKDILFRQEFIEATFELGVTFWVAKFDGILGLGNKEISVGGAAPVWYNMLSEGLIKEPVFSFWLNRNTEEEGGEIVFGGSNPNHYKGNHAYVPVTRKGYWQFNMGVVYIDGKTTGYCSGGCAAIADSGTSLFTGPS</sequence>
<dbReference type="PANTHER" id="PTHR47966:SF76">
    <property type="entry name" value="ASPARTIC PROTEINASE A1"/>
    <property type="match status" value="1"/>
</dbReference>
<evidence type="ECO:0000256" key="1">
    <source>
        <dbReference type="ARBA" id="ARBA00007447"/>
    </source>
</evidence>
<comment type="similarity">
    <text evidence="1 8">Belongs to the peptidase A1 family.</text>
</comment>
<keyword evidence="5" id="KW-0865">Zymogen</keyword>
<protein>
    <recommendedName>
        <fullName evidence="9">Peptidase A1 domain-containing protein</fullName>
    </recommendedName>
</protein>
<dbReference type="SUPFAM" id="SSF50630">
    <property type="entry name" value="Acid proteases"/>
    <property type="match status" value="1"/>
</dbReference>
<evidence type="ECO:0000256" key="3">
    <source>
        <dbReference type="ARBA" id="ARBA00022750"/>
    </source>
</evidence>
<feature type="domain" description="Peptidase A1" evidence="9">
    <location>
        <begin position="1"/>
        <end position="181"/>
    </location>
</feature>
<proteinExistence type="inferred from homology"/>
<evidence type="ECO:0000313" key="11">
    <source>
        <dbReference type="Proteomes" id="UP001417504"/>
    </source>
</evidence>
<keyword evidence="3 8" id="KW-0064">Aspartyl protease</keyword>
<dbReference type="PROSITE" id="PS51767">
    <property type="entry name" value="PEPTIDASE_A1"/>
    <property type="match status" value="1"/>
</dbReference>
<reference evidence="10 11" key="1">
    <citation type="submission" date="2024-01" db="EMBL/GenBank/DDBJ databases">
        <title>Genome assemblies of Stephania.</title>
        <authorList>
            <person name="Yang L."/>
        </authorList>
    </citation>
    <scope>NUCLEOTIDE SEQUENCE [LARGE SCALE GENOMIC DNA]</scope>
    <source>
        <strain evidence="10">QJT</strain>
        <tissue evidence="10">Leaf</tissue>
    </source>
</reference>
<evidence type="ECO:0000256" key="8">
    <source>
        <dbReference type="RuleBase" id="RU000454"/>
    </source>
</evidence>
<dbReference type="PANTHER" id="PTHR47966">
    <property type="entry name" value="BETA-SITE APP-CLEAVING ENZYME, ISOFORM A-RELATED"/>
    <property type="match status" value="1"/>
</dbReference>
<dbReference type="FunFam" id="2.40.70.10:FF:000115">
    <property type="entry name" value="Lysosomal aspartic protease"/>
    <property type="match status" value="1"/>
</dbReference>
<evidence type="ECO:0000313" key="10">
    <source>
        <dbReference type="EMBL" id="KAK9085397.1"/>
    </source>
</evidence>
<evidence type="ECO:0000256" key="4">
    <source>
        <dbReference type="ARBA" id="ARBA00022801"/>
    </source>
</evidence>
<evidence type="ECO:0000256" key="2">
    <source>
        <dbReference type="ARBA" id="ARBA00022670"/>
    </source>
</evidence>
<organism evidence="10 11">
    <name type="scientific">Stephania japonica</name>
    <dbReference type="NCBI Taxonomy" id="461633"/>
    <lineage>
        <taxon>Eukaryota</taxon>
        <taxon>Viridiplantae</taxon>
        <taxon>Streptophyta</taxon>
        <taxon>Embryophyta</taxon>
        <taxon>Tracheophyta</taxon>
        <taxon>Spermatophyta</taxon>
        <taxon>Magnoliopsida</taxon>
        <taxon>Ranunculales</taxon>
        <taxon>Menispermaceae</taxon>
        <taxon>Menispermoideae</taxon>
        <taxon>Cissampelideae</taxon>
        <taxon>Stephania</taxon>
    </lineage>
</organism>
<dbReference type="Gene3D" id="2.40.70.10">
    <property type="entry name" value="Acid Proteases"/>
    <property type="match status" value="2"/>
</dbReference>
<comment type="caution">
    <text evidence="10">The sequence shown here is derived from an EMBL/GenBank/DDBJ whole genome shotgun (WGS) entry which is preliminary data.</text>
</comment>
<keyword evidence="6" id="KW-1015">Disulfide bond</keyword>
<dbReference type="InterPro" id="IPR001461">
    <property type="entry name" value="Aspartic_peptidase_A1"/>
</dbReference>
<dbReference type="PROSITE" id="PS00141">
    <property type="entry name" value="ASP_PROTEASE"/>
    <property type="match status" value="1"/>
</dbReference>
<gene>
    <name evidence="10" type="ORF">Sjap_025808</name>
</gene>
<dbReference type="Proteomes" id="UP001417504">
    <property type="component" value="Unassembled WGS sequence"/>
</dbReference>
<keyword evidence="4 8" id="KW-0378">Hydrolase</keyword>
<dbReference type="GO" id="GO:0006508">
    <property type="term" value="P:proteolysis"/>
    <property type="evidence" value="ECO:0007669"/>
    <property type="project" value="UniProtKB-KW"/>
</dbReference>
<dbReference type="EMBL" id="JBBNAE010000011">
    <property type="protein sequence ID" value="KAK9085397.1"/>
    <property type="molecule type" value="Genomic_DNA"/>
</dbReference>
<evidence type="ECO:0000256" key="7">
    <source>
        <dbReference type="ARBA" id="ARBA00023180"/>
    </source>
</evidence>
<dbReference type="InterPro" id="IPR021109">
    <property type="entry name" value="Peptidase_aspartic_dom_sf"/>
</dbReference>
<evidence type="ECO:0000256" key="6">
    <source>
        <dbReference type="ARBA" id="ARBA00023157"/>
    </source>
</evidence>